<dbReference type="GO" id="GO:0015355">
    <property type="term" value="F:secondary active monocarboxylate transmembrane transporter activity"/>
    <property type="evidence" value="ECO:0007669"/>
    <property type="project" value="TreeGrafter"/>
</dbReference>
<dbReference type="PANTHER" id="PTHR23508:SF10">
    <property type="entry name" value="CARBOXYLIC ACID TRANSPORTER PROTEIN HOMOLOG"/>
    <property type="match status" value="1"/>
</dbReference>
<evidence type="ECO:0000256" key="5">
    <source>
        <dbReference type="SAM" id="MobiDB-lite"/>
    </source>
</evidence>
<feature type="transmembrane region" description="Helical" evidence="6">
    <location>
        <begin position="456"/>
        <end position="474"/>
    </location>
</feature>
<dbReference type="GO" id="GO:0005886">
    <property type="term" value="C:plasma membrane"/>
    <property type="evidence" value="ECO:0007669"/>
    <property type="project" value="TreeGrafter"/>
</dbReference>
<protein>
    <recommendedName>
        <fullName evidence="9">Major facilitator superfamily (MFS) profile domain-containing protein</fullName>
    </recommendedName>
</protein>
<reference evidence="7" key="1">
    <citation type="journal article" date="2020" name="bioRxiv">
        <title>Whole genome comparisons of ergot fungi reveals the divergence and evolution of species within the genus Claviceps are the result of varying mechanisms driving genome evolution and host range expansion.</title>
        <authorList>
            <person name="Wyka S.A."/>
            <person name="Mondo S.J."/>
            <person name="Liu M."/>
            <person name="Dettman J."/>
            <person name="Nalam V."/>
            <person name="Broders K.D."/>
        </authorList>
    </citation>
    <scope>NUCLEOTIDE SEQUENCE</scope>
    <source>
        <strain evidence="7">CCC 489</strain>
    </source>
</reference>
<feature type="transmembrane region" description="Helical" evidence="6">
    <location>
        <begin position="89"/>
        <end position="109"/>
    </location>
</feature>
<sequence>MRNHMAAGWFYSPKQIASYFGTRITSLKPPKIRPENPVRVLRQLNRYQWSMFLLGFTAWMWDAVDFYTVSICLTEIAQDFGLENSQVSWALTVSLMLRAVGALLFGAFADRYGCKWPMMVALSLFVVLELATGFCRNLPQLLAVRSLYGIAMGGMYGPAASTALSDVPYDARGVLSGLYQIGFAVGSLLASVLYRALVPTTSHGWRSLFWFSAAPPLFIMVFRWYMPETSHFQALRAKRAEQKRAAGEEADTAKRAASAGWGAGLAAFGRESGRAIRENWVLFVYMVVLMAAFNSCSHGSQDLYPTFLKSQVGLDATHVVIVTVAGQLGSIVGSSVMGYLSTFSGRRLIMLVSCVVGGALVPAFVIPRRMGILVATSLLEQAFVSGVWGPVPIHLMELSPPALRTTVVGLTYQLGNLASSASATIQAVLGERFPLPAAPAGDDKAGGGARHDYGKVMVVFMACVWALLFVLLLAGPEMSQDERDEEAETARKLEEDRGGRLCRRRGCLSPEDAGVSEK</sequence>
<organism evidence="7 8">
    <name type="scientific">Claviceps africana</name>
    <dbReference type="NCBI Taxonomy" id="83212"/>
    <lineage>
        <taxon>Eukaryota</taxon>
        <taxon>Fungi</taxon>
        <taxon>Dikarya</taxon>
        <taxon>Ascomycota</taxon>
        <taxon>Pezizomycotina</taxon>
        <taxon>Sordariomycetes</taxon>
        <taxon>Hypocreomycetidae</taxon>
        <taxon>Hypocreales</taxon>
        <taxon>Clavicipitaceae</taxon>
        <taxon>Claviceps</taxon>
    </lineage>
</organism>
<keyword evidence="3 6" id="KW-1133">Transmembrane helix</keyword>
<dbReference type="Pfam" id="PF00083">
    <property type="entry name" value="Sugar_tr"/>
    <property type="match status" value="1"/>
</dbReference>
<dbReference type="InterPro" id="IPR036259">
    <property type="entry name" value="MFS_trans_sf"/>
</dbReference>
<keyword evidence="4 6" id="KW-0472">Membrane</keyword>
<evidence type="ECO:0000256" key="4">
    <source>
        <dbReference type="ARBA" id="ARBA00023136"/>
    </source>
</evidence>
<evidence type="ECO:0000256" key="1">
    <source>
        <dbReference type="ARBA" id="ARBA00004141"/>
    </source>
</evidence>
<dbReference type="EMBL" id="SRPY01001482">
    <property type="protein sequence ID" value="KAG5912992.1"/>
    <property type="molecule type" value="Genomic_DNA"/>
</dbReference>
<feature type="transmembrane region" description="Helical" evidence="6">
    <location>
        <begin position="49"/>
        <end position="69"/>
    </location>
</feature>
<dbReference type="Proteomes" id="UP000811619">
    <property type="component" value="Unassembled WGS sequence"/>
</dbReference>
<dbReference type="OrthoDB" id="5296287at2759"/>
<evidence type="ECO:0000313" key="8">
    <source>
        <dbReference type="Proteomes" id="UP000811619"/>
    </source>
</evidence>
<dbReference type="InterPro" id="IPR005828">
    <property type="entry name" value="MFS_sugar_transport-like"/>
</dbReference>
<evidence type="ECO:0000256" key="6">
    <source>
        <dbReference type="SAM" id="Phobius"/>
    </source>
</evidence>
<comment type="caution">
    <text evidence="7">The sequence shown here is derived from an EMBL/GenBank/DDBJ whole genome shotgun (WGS) entry which is preliminary data.</text>
</comment>
<keyword evidence="8" id="KW-1185">Reference proteome</keyword>
<feature type="transmembrane region" description="Helical" evidence="6">
    <location>
        <begin position="208"/>
        <end position="226"/>
    </location>
</feature>
<feature type="region of interest" description="Disordered" evidence="5">
    <location>
        <begin position="479"/>
        <end position="498"/>
    </location>
</feature>
<dbReference type="CDD" id="cd17316">
    <property type="entry name" value="MFS_SV2_like"/>
    <property type="match status" value="1"/>
</dbReference>
<feature type="transmembrane region" description="Helical" evidence="6">
    <location>
        <begin position="280"/>
        <end position="300"/>
    </location>
</feature>
<evidence type="ECO:0000256" key="2">
    <source>
        <dbReference type="ARBA" id="ARBA00022692"/>
    </source>
</evidence>
<dbReference type="GO" id="GO:0035879">
    <property type="term" value="P:plasma membrane lactate transport"/>
    <property type="evidence" value="ECO:0007669"/>
    <property type="project" value="TreeGrafter"/>
</dbReference>
<dbReference type="PANTHER" id="PTHR23508">
    <property type="entry name" value="CARBOXYLIC ACID TRANSPORTER PROTEIN HOMOLOG"/>
    <property type="match status" value="1"/>
</dbReference>
<feature type="transmembrane region" description="Helical" evidence="6">
    <location>
        <begin position="177"/>
        <end position="196"/>
    </location>
</feature>
<feature type="transmembrane region" description="Helical" evidence="6">
    <location>
        <begin position="320"/>
        <end position="341"/>
    </location>
</feature>
<dbReference type="Gene3D" id="1.20.1250.20">
    <property type="entry name" value="MFS general substrate transporter like domains"/>
    <property type="match status" value="2"/>
</dbReference>
<dbReference type="SUPFAM" id="SSF103473">
    <property type="entry name" value="MFS general substrate transporter"/>
    <property type="match status" value="1"/>
</dbReference>
<gene>
    <name evidence="7" type="ORF">E4U42_001588</name>
</gene>
<dbReference type="AlphaFoldDB" id="A0A8K0NF40"/>
<feature type="transmembrane region" description="Helical" evidence="6">
    <location>
        <begin position="348"/>
        <end position="366"/>
    </location>
</feature>
<evidence type="ECO:0000256" key="3">
    <source>
        <dbReference type="ARBA" id="ARBA00022989"/>
    </source>
</evidence>
<keyword evidence="2 6" id="KW-0812">Transmembrane</keyword>
<feature type="compositionally biased region" description="Basic and acidic residues" evidence="5">
    <location>
        <begin position="488"/>
        <end position="498"/>
    </location>
</feature>
<evidence type="ECO:0000313" key="7">
    <source>
        <dbReference type="EMBL" id="KAG5912992.1"/>
    </source>
</evidence>
<accession>A0A8K0NF40</accession>
<comment type="subcellular location">
    <subcellularLocation>
        <location evidence="1">Membrane</location>
        <topology evidence="1">Multi-pass membrane protein</topology>
    </subcellularLocation>
</comment>
<proteinExistence type="predicted"/>
<name>A0A8K0NF40_9HYPO</name>
<evidence type="ECO:0008006" key="9">
    <source>
        <dbReference type="Google" id="ProtNLM"/>
    </source>
</evidence>